<keyword evidence="7" id="KW-0735">Signal-anchor</keyword>
<dbReference type="PANTHER" id="PTHR11929">
    <property type="entry name" value="ALPHA- 1,3 -FUCOSYLTRANSFERASE"/>
    <property type="match status" value="1"/>
</dbReference>
<keyword evidence="5 12" id="KW-0808">Transferase</keyword>
<evidence type="ECO:0000256" key="10">
    <source>
        <dbReference type="ARBA" id="ARBA00023180"/>
    </source>
</evidence>
<proteinExistence type="inferred from homology"/>
<evidence type="ECO:0000256" key="11">
    <source>
        <dbReference type="ARBA" id="ARBA00037847"/>
    </source>
</evidence>
<dbReference type="UniPathway" id="UPA00378"/>
<name>A0A3P3YND4_PLABS</name>
<keyword evidence="6 12" id="KW-0812">Transmembrane</keyword>
<dbReference type="EMBL" id="OVEO01000019">
    <property type="protein sequence ID" value="SPR01718.1"/>
    <property type="molecule type" value="Genomic_DNA"/>
</dbReference>
<dbReference type="InterPro" id="IPR055270">
    <property type="entry name" value="Glyco_tran_10_C"/>
</dbReference>
<evidence type="ECO:0000313" key="14">
    <source>
        <dbReference type="EMBL" id="SPR01718.1"/>
    </source>
</evidence>
<dbReference type="GO" id="GO:0032580">
    <property type="term" value="C:Golgi cisterna membrane"/>
    <property type="evidence" value="ECO:0007669"/>
    <property type="project" value="UniProtKB-SubCell"/>
</dbReference>
<evidence type="ECO:0000256" key="4">
    <source>
        <dbReference type="ARBA" id="ARBA00022676"/>
    </source>
</evidence>
<evidence type="ECO:0000256" key="5">
    <source>
        <dbReference type="ARBA" id="ARBA00022679"/>
    </source>
</evidence>
<keyword evidence="14" id="KW-0496">Mitochondrion</keyword>
<keyword evidence="10" id="KW-0325">Glycoprotein</keyword>
<evidence type="ECO:0000259" key="13">
    <source>
        <dbReference type="Pfam" id="PF00852"/>
    </source>
</evidence>
<dbReference type="PANTHER" id="PTHR11929:SF145">
    <property type="entry name" value="ALPHA-(1,3)-FUCOSYLTRANSFERASE FUT-1"/>
    <property type="match status" value="1"/>
</dbReference>
<dbReference type="Proteomes" id="UP000290189">
    <property type="component" value="Unassembled WGS sequence"/>
</dbReference>
<evidence type="ECO:0000256" key="6">
    <source>
        <dbReference type="ARBA" id="ARBA00022692"/>
    </source>
</evidence>
<dbReference type="InterPro" id="IPR038577">
    <property type="entry name" value="GT10-like_C_sf"/>
</dbReference>
<comment type="subcellular location">
    <subcellularLocation>
        <location evidence="11">Endomembrane system</location>
        <topology evidence="11">Single-pass membrane protein</topology>
    </subcellularLocation>
    <subcellularLocation>
        <location evidence="12">Golgi apparatus</location>
        <location evidence="12">Golgi stack membrane</location>
        <topology evidence="12">Single-pass type II membrane protein</topology>
    </subcellularLocation>
    <subcellularLocation>
        <location evidence="1">Membrane</location>
        <topology evidence="1">Single-pass type II membrane protein</topology>
    </subcellularLocation>
</comment>
<comment type="similarity">
    <text evidence="3 12">Belongs to the glycosyltransferase 10 family.</text>
</comment>
<gene>
    <name evidence="14" type="ORF">PLBR_LOCUS8933</name>
</gene>
<sequence length="383" mass="43246">MASSRRHVARIAITAATLLMLYGTAILYQLTFAEPALLLPSEADQIGSQMFVFFYESPYWGAPYPRRTYECGGADARFEKVMITSAKRYRHVAGALVFQPSRYYEPRDRKSVPWVMDTLENPAVRTISSSVFRQLDYAMSYRYDSDGTDLEYATGLLSEGGLEASIRRLTASVDMSMKDRSRPIFWVASNCVAANGRTNLVRELMKHIPVASYGPCLNNAHGDNGRGNTESVVNLPEHWAKVHKFYLAFENDNCVDYISEKYYKTIKAGLVPVVDGPRVYPNWVQPTAHSIIHVDDFASISDLAAFLHKLNNDDDLYLEYLSHRTGKAPLQPAFTKFLSRLSQPTTAGERWCRVASMIASGKPSRKIDMKDDQCQHGKWKHLS</sequence>
<keyword evidence="4 12" id="KW-0328">Glycosyltransferase</keyword>
<evidence type="ECO:0000256" key="3">
    <source>
        <dbReference type="ARBA" id="ARBA00008919"/>
    </source>
</evidence>
<evidence type="ECO:0000256" key="2">
    <source>
        <dbReference type="ARBA" id="ARBA00004922"/>
    </source>
</evidence>
<dbReference type="Pfam" id="PF00852">
    <property type="entry name" value="Glyco_transf_10"/>
    <property type="match status" value="1"/>
</dbReference>
<dbReference type="AlphaFoldDB" id="A0A3P3YND4"/>
<dbReference type="InterPro" id="IPR001503">
    <property type="entry name" value="Glyco_trans_10"/>
</dbReference>
<keyword evidence="9" id="KW-0472">Membrane</keyword>
<dbReference type="SUPFAM" id="SSF53756">
    <property type="entry name" value="UDP-Glycosyltransferase/glycogen phosphorylase"/>
    <property type="match status" value="1"/>
</dbReference>
<evidence type="ECO:0000256" key="1">
    <source>
        <dbReference type="ARBA" id="ARBA00004606"/>
    </source>
</evidence>
<feature type="domain" description="Fucosyltransferase C-terminal" evidence="13">
    <location>
        <begin position="178"/>
        <end position="363"/>
    </location>
</feature>
<comment type="pathway">
    <text evidence="2">Protein modification; protein glycosylation.</text>
</comment>
<dbReference type="FunFam" id="3.40.50.11660:FF:000002">
    <property type="entry name" value="Alpha-(1,3)-fucosyltransferase"/>
    <property type="match status" value="1"/>
</dbReference>
<keyword evidence="12" id="KW-0333">Golgi apparatus</keyword>
<dbReference type="Gene3D" id="3.40.50.11660">
    <property type="entry name" value="Glycosyl transferase family 10, C-terminal domain"/>
    <property type="match status" value="1"/>
</dbReference>
<keyword evidence="8" id="KW-1133">Transmembrane helix</keyword>
<protein>
    <recommendedName>
        <fullName evidence="12">Fucosyltransferase</fullName>
        <ecNumber evidence="12">2.4.1.-</ecNumber>
    </recommendedName>
</protein>
<accession>A0A3P3YND4</accession>
<evidence type="ECO:0000256" key="9">
    <source>
        <dbReference type="ARBA" id="ARBA00023136"/>
    </source>
</evidence>
<evidence type="ECO:0000256" key="8">
    <source>
        <dbReference type="ARBA" id="ARBA00022989"/>
    </source>
</evidence>
<geneLocation type="mitochondrion" evidence="14"/>
<evidence type="ECO:0000256" key="12">
    <source>
        <dbReference type="RuleBase" id="RU003832"/>
    </source>
</evidence>
<dbReference type="EC" id="2.4.1.-" evidence="12"/>
<dbReference type="GO" id="GO:0046920">
    <property type="term" value="F:alpha-(1-&gt;3)-fucosyltransferase activity"/>
    <property type="evidence" value="ECO:0007669"/>
    <property type="project" value="TreeGrafter"/>
</dbReference>
<evidence type="ECO:0000256" key="7">
    <source>
        <dbReference type="ARBA" id="ARBA00022968"/>
    </source>
</evidence>
<evidence type="ECO:0000313" key="15">
    <source>
        <dbReference type="Proteomes" id="UP000290189"/>
    </source>
</evidence>
<organism evidence="14 15">
    <name type="scientific">Plasmodiophora brassicae</name>
    <name type="common">Clubroot disease agent</name>
    <dbReference type="NCBI Taxonomy" id="37360"/>
    <lineage>
        <taxon>Eukaryota</taxon>
        <taxon>Sar</taxon>
        <taxon>Rhizaria</taxon>
        <taxon>Endomyxa</taxon>
        <taxon>Phytomyxea</taxon>
        <taxon>Plasmodiophorida</taxon>
        <taxon>Plasmodiophoridae</taxon>
        <taxon>Plasmodiophora</taxon>
    </lineage>
</organism>
<reference evidence="14 15" key="1">
    <citation type="submission" date="2018-03" db="EMBL/GenBank/DDBJ databases">
        <authorList>
            <person name="Fogelqvist J."/>
        </authorList>
    </citation>
    <scope>NUCLEOTIDE SEQUENCE [LARGE SCALE GENOMIC DNA]</scope>
</reference>